<dbReference type="Proteomes" id="UP000008143">
    <property type="component" value="Chromosome 4"/>
</dbReference>
<dbReference type="GO" id="GO:0044325">
    <property type="term" value="F:transmembrane transporter binding"/>
    <property type="evidence" value="ECO:0000318"/>
    <property type="project" value="GO_Central"/>
</dbReference>
<feature type="repeat" description="ANK" evidence="3">
    <location>
        <begin position="603"/>
        <end position="635"/>
    </location>
</feature>
<reference evidence="6" key="1">
    <citation type="journal article" date="2010" name="Science">
        <title>The genome of the Western clawed frog Xenopus tropicalis.</title>
        <authorList>
            <person name="Hellsten U."/>
            <person name="Harland R.M."/>
            <person name="Gilchrist M.J."/>
            <person name="Hendrix D."/>
            <person name="Jurka J."/>
            <person name="Kapitonov V."/>
            <person name="Ovcharenko I."/>
            <person name="Putnam N.H."/>
            <person name="Shu S."/>
            <person name="Taher L."/>
            <person name="Blitz I.L."/>
            <person name="Blumberg B."/>
            <person name="Dichmann D.S."/>
            <person name="Dubchak I."/>
            <person name="Amaya E."/>
            <person name="Detter J.C."/>
            <person name="Fletcher R."/>
            <person name="Gerhard D.S."/>
            <person name="Goodstein D."/>
            <person name="Graves T."/>
            <person name="Grigoriev I.V."/>
            <person name="Grimwood J."/>
            <person name="Kawashima T."/>
            <person name="Lindquist E."/>
            <person name="Lucas S.M."/>
            <person name="Mead P.E."/>
            <person name="Mitros T."/>
            <person name="Ogino H."/>
            <person name="Ohta Y."/>
            <person name="Poliakov A.V."/>
            <person name="Pollet N."/>
            <person name="Robert J."/>
            <person name="Salamov A."/>
            <person name="Sater A.K."/>
            <person name="Schmutz J."/>
            <person name="Terry A."/>
            <person name="Vize P.D."/>
            <person name="Warren W.C."/>
            <person name="Wells D."/>
            <person name="Wills A."/>
            <person name="Wilson R.K."/>
            <person name="Zimmerman L.B."/>
            <person name="Zorn A.M."/>
            <person name="Grainger R."/>
            <person name="Grammer T."/>
            <person name="Khokha M.K."/>
            <person name="Richardson P.M."/>
            <person name="Rokhsar D.S."/>
        </authorList>
    </citation>
    <scope>NUCLEOTIDE SEQUENCE [LARGE SCALE GENOMIC DNA]</scope>
    <source>
        <strain evidence="6">Nigerian</strain>
    </source>
</reference>
<dbReference type="AlphaFoldDB" id="A0A6I8QS62"/>
<dbReference type="Pfam" id="PF12796">
    <property type="entry name" value="Ank_2"/>
    <property type="match status" value="4"/>
</dbReference>
<evidence type="ECO:0000313" key="8">
    <source>
        <dbReference type="RefSeq" id="XP_002931656.2"/>
    </source>
</evidence>
<dbReference type="GO" id="GO:0005886">
    <property type="term" value="C:plasma membrane"/>
    <property type="evidence" value="ECO:0000318"/>
    <property type="project" value="GO_Central"/>
</dbReference>
<dbReference type="SUPFAM" id="SSF48403">
    <property type="entry name" value="Ankyrin repeat"/>
    <property type="match status" value="2"/>
</dbReference>
<evidence type="ECO:0000313" key="7">
    <source>
        <dbReference type="Proteomes" id="UP000008143"/>
    </source>
</evidence>
<protein>
    <submittedName>
        <fullName evidence="6 8">Ankyrin-3</fullName>
    </submittedName>
</protein>
<reference evidence="8" key="3">
    <citation type="submission" date="2025-04" db="UniProtKB">
        <authorList>
            <consortium name="RefSeq"/>
        </authorList>
    </citation>
    <scope>IDENTIFICATION</scope>
    <source>
        <strain evidence="8">Nigerian</strain>
        <tissue evidence="8">Liver and blood</tissue>
    </source>
</reference>
<proteinExistence type="predicted"/>
<dbReference type="PROSITE" id="PS50297">
    <property type="entry name" value="ANK_REP_REGION"/>
    <property type="match status" value="13"/>
</dbReference>
<dbReference type="Pfam" id="PF00619">
    <property type="entry name" value="CARD"/>
    <property type="match status" value="1"/>
</dbReference>
<feature type="repeat" description="ANK" evidence="3">
    <location>
        <begin position="636"/>
        <end position="668"/>
    </location>
</feature>
<feature type="repeat" description="ANK" evidence="3">
    <location>
        <begin position="251"/>
        <end position="283"/>
    </location>
</feature>
<dbReference type="SMART" id="SM00248">
    <property type="entry name" value="ANK"/>
    <property type="match status" value="15"/>
</dbReference>
<dbReference type="Bgee" id="ENSXETG00000036156">
    <property type="expression patterns" value="Expressed in neurula embryo"/>
</dbReference>
<dbReference type="InterPro" id="IPR001315">
    <property type="entry name" value="CARD"/>
</dbReference>
<feature type="repeat" description="ANK" evidence="3">
    <location>
        <begin position="438"/>
        <end position="470"/>
    </location>
</feature>
<gene>
    <name evidence="6 8 9" type="primary">LOC100497775</name>
</gene>
<feature type="repeat" description="ANK" evidence="3">
    <location>
        <begin position="570"/>
        <end position="602"/>
    </location>
</feature>
<dbReference type="PROSITE" id="PS50209">
    <property type="entry name" value="CARD"/>
    <property type="match status" value="1"/>
</dbReference>
<keyword evidence="2 3" id="KW-0040">ANK repeat</keyword>
<feature type="repeat" description="ANK" evidence="3">
    <location>
        <begin position="471"/>
        <end position="503"/>
    </location>
</feature>
<dbReference type="AGR" id="Xenbase:XB-GENE-29083859"/>
<feature type="domain" description="CARD" evidence="5">
    <location>
        <begin position="18"/>
        <end position="90"/>
    </location>
</feature>
<feature type="repeat" description="ANK" evidence="3">
    <location>
        <begin position="314"/>
        <end position="346"/>
    </location>
</feature>
<dbReference type="GO" id="GO:0043005">
    <property type="term" value="C:neuron projection"/>
    <property type="evidence" value="ECO:0000318"/>
    <property type="project" value="GO_Central"/>
</dbReference>
<evidence type="ECO:0000313" key="6">
    <source>
        <dbReference type="Ensembl" id="ENSXETP00000075121"/>
    </source>
</evidence>
<reference evidence="6" key="2">
    <citation type="submission" date="2020-05" db="UniProtKB">
        <authorList>
            <consortium name="Ensembl"/>
        </authorList>
    </citation>
    <scope>IDENTIFICATION</scope>
</reference>
<feature type="repeat" description="ANK" evidence="3">
    <location>
        <begin position="504"/>
        <end position="536"/>
    </location>
</feature>
<dbReference type="Pfam" id="PF13637">
    <property type="entry name" value="Ank_4"/>
    <property type="match status" value="1"/>
</dbReference>
<dbReference type="Gene3D" id="1.10.533.10">
    <property type="entry name" value="Death Domain, Fas"/>
    <property type="match status" value="1"/>
</dbReference>
<feature type="repeat" description="ANK" evidence="3">
    <location>
        <begin position="347"/>
        <end position="375"/>
    </location>
</feature>
<name>A0A6I8QS62_XENTR</name>
<dbReference type="SUPFAM" id="SSF47986">
    <property type="entry name" value="DEATH domain"/>
    <property type="match status" value="1"/>
</dbReference>
<dbReference type="Xenbase" id="XB-GENE-29083859">
    <property type="gene designation" value="LOC100497775"/>
</dbReference>
<dbReference type="GO" id="GO:0008093">
    <property type="term" value="F:cytoskeletal anchor activity"/>
    <property type="evidence" value="ECO:0000318"/>
    <property type="project" value="GO_Central"/>
</dbReference>
<accession>A0A6I8QS62</accession>
<feature type="region of interest" description="Disordered" evidence="4">
    <location>
        <begin position="137"/>
        <end position="180"/>
    </location>
</feature>
<organism evidence="6">
    <name type="scientific">Xenopus tropicalis</name>
    <name type="common">Western clawed frog</name>
    <name type="synonym">Silurana tropicalis</name>
    <dbReference type="NCBI Taxonomy" id="8364"/>
    <lineage>
        <taxon>Eukaryota</taxon>
        <taxon>Metazoa</taxon>
        <taxon>Chordata</taxon>
        <taxon>Craniata</taxon>
        <taxon>Vertebrata</taxon>
        <taxon>Euteleostomi</taxon>
        <taxon>Amphibia</taxon>
        <taxon>Batrachia</taxon>
        <taxon>Anura</taxon>
        <taxon>Pipoidea</taxon>
        <taxon>Pipidae</taxon>
        <taxon>Xenopodinae</taxon>
        <taxon>Xenopus</taxon>
        <taxon>Silurana</taxon>
    </lineage>
</organism>
<dbReference type="Ensembl" id="ENSXETT00000083079">
    <property type="protein sequence ID" value="ENSXETP00000075121"/>
    <property type="gene ID" value="ENSXETG00000036156"/>
</dbReference>
<dbReference type="PANTHER" id="PTHR24198">
    <property type="entry name" value="ANKYRIN REPEAT AND PROTEIN KINASE DOMAIN-CONTAINING PROTEIN"/>
    <property type="match status" value="1"/>
</dbReference>
<dbReference type="OrthoDB" id="20872at2759"/>
<dbReference type="InterPro" id="IPR036770">
    <property type="entry name" value="Ankyrin_rpt-contain_sf"/>
</dbReference>
<dbReference type="PANTHER" id="PTHR24198:SF194">
    <property type="entry name" value="INVERSIN-A"/>
    <property type="match status" value="1"/>
</dbReference>
<dbReference type="GeneID" id="100497775"/>
<sequence>MSTPATQLPAISSTSLFTNPYAVEVLKMKKQELVEGIKDPDTLLQSLIDNGIMLSDKKMVLSYYKTKTEKNSRLIDILLSTGERACRLFFHPCLKQVEPSLYNSVKNYVSTVNDSVGDGRRQLVGYLLERDKDVPKTIIKDRPHKAQQRESLPKKVKALDEKPSYSEKEKKSVPQQISKDVKRTDSSSMTVFDAVTKGDLSILRNILRDTDINAVNPSGETLLHIAAASGHVAVIEYLINKGAKIDCKDIKHRTPLHRAAENGHGEAVKVLLRAGAFIYSLDDDSLTPLHLAAENNHQNVVKILLQEEGRQYKNRHNFIHMAATQGNNKLMQLLLKNKAPVDAVDEKSQTALLYAVSGGHLKTVKMLLEAGASIDSSIIDAAFATNNERIFGLLLEYSKGLSPDTMVSAVFKAVPLNLYGIINALIDKGTNINATNDIQYTPLLLAAELGKTESAQALIEKGAQLDVRTPNMSTALHLAVQGGDASITKLLIRKGININIAGPGDQTPLHVAAFHNKQELADILIAAGANVNVVTKELFTPLHIASQRGNLHVAQSLLHHKANVNAKDKQSRTPLHLAAEGGAYELVQLLLNNKADPNSTEKDKKTPLHIAAAAGHIEIVNVMLKGQARCAVKDMDGCTPMHYAAATGSSEIAKALLKAGKNKNVDEKNVWRKTPLHLAAEHGHSDLINLLLQNGAAINALDNNRDTPLHCACKAGHLSSVQTLVSWVQGEKANLQATNGLKKTPLQVAESSSSDAHQHIATLLKKKMLIIR</sequence>
<dbReference type="Pfam" id="PF00023">
    <property type="entry name" value="Ank"/>
    <property type="match status" value="1"/>
</dbReference>
<evidence type="ECO:0000313" key="9">
    <source>
        <dbReference type="Xenbase" id="XB-GENE-29083859"/>
    </source>
</evidence>
<feature type="repeat" description="ANK" evidence="3">
    <location>
        <begin position="284"/>
        <end position="306"/>
    </location>
</feature>
<evidence type="ECO:0000259" key="5">
    <source>
        <dbReference type="PROSITE" id="PS50209"/>
    </source>
</evidence>
<feature type="compositionally biased region" description="Basic and acidic residues" evidence="4">
    <location>
        <begin position="147"/>
        <end position="172"/>
    </location>
</feature>
<feature type="repeat" description="ANK" evidence="3">
    <location>
        <begin position="537"/>
        <end position="569"/>
    </location>
</feature>
<dbReference type="PROSITE" id="PS50088">
    <property type="entry name" value="ANK_REPEAT"/>
    <property type="match status" value="13"/>
</dbReference>
<evidence type="ECO:0000256" key="3">
    <source>
        <dbReference type="PROSITE-ProRule" id="PRU00023"/>
    </source>
</evidence>
<keyword evidence="1" id="KW-0677">Repeat</keyword>
<evidence type="ECO:0000256" key="2">
    <source>
        <dbReference type="ARBA" id="ARBA00023043"/>
    </source>
</evidence>
<dbReference type="InterPro" id="IPR011029">
    <property type="entry name" value="DEATH-like_dom_sf"/>
</dbReference>
<dbReference type="RefSeq" id="XP_002931656.2">
    <property type="nucleotide sequence ID" value="XM_002931610.5"/>
</dbReference>
<dbReference type="GO" id="GO:0042981">
    <property type="term" value="P:regulation of apoptotic process"/>
    <property type="evidence" value="ECO:0007669"/>
    <property type="project" value="InterPro"/>
</dbReference>
<dbReference type="Gene3D" id="1.25.40.20">
    <property type="entry name" value="Ankyrin repeat-containing domain"/>
    <property type="match status" value="6"/>
</dbReference>
<dbReference type="KEGG" id="xtr:100497775"/>
<dbReference type="CDD" id="cd01671">
    <property type="entry name" value="CARD"/>
    <property type="match status" value="1"/>
</dbReference>
<evidence type="ECO:0000256" key="4">
    <source>
        <dbReference type="SAM" id="MobiDB-lite"/>
    </source>
</evidence>
<dbReference type="GO" id="GO:0072659">
    <property type="term" value="P:protein localization to plasma membrane"/>
    <property type="evidence" value="ECO:0000318"/>
    <property type="project" value="GO_Central"/>
</dbReference>
<keyword evidence="7" id="KW-1185">Reference proteome</keyword>
<dbReference type="InterPro" id="IPR002110">
    <property type="entry name" value="Ankyrin_rpt"/>
</dbReference>
<feature type="repeat" description="ANK" evidence="3">
    <location>
        <begin position="218"/>
        <end position="250"/>
    </location>
</feature>
<dbReference type="GO" id="GO:0030507">
    <property type="term" value="F:spectrin binding"/>
    <property type="evidence" value="ECO:0000318"/>
    <property type="project" value="GO_Central"/>
</dbReference>
<dbReference type="GeneTree" id="ENSGT00940000165489"/>
<evidence type="ECO:0000256" key="1">
    <source>
        <dbReference type="ARBA" id="ARBA00022737"/>
    </source>
</evidence>
<dbReference type="OMA" id="KEMRMVG"/>
<feature type="repeat" description="ANK" evidence="3">
    <location>
        <begin position="671"/>
        <end position="703"/>
    </location>
</feature>
<dbReference type="PRINTS" id="PR01415">
    <property type="entry name" value="ANKYRIN"/>
</dbReference>